<feature type="compositionally biased region" description="Low complexity" evidence="1">
    <location>
        <begin position="170"/>
        <end position="181"/>
    </location>
</feature>
<feature type="compositionally biased region" description="Low complexity" evidence="1">
    <location>
        <begin position="272"/>
        <end position="281"/>
    </location>
</feature>
<feature type="region of interest" description="Disordered" evidence="1">
    <location>
        <begin position="255"/>
        <end position="281"/>
    </location>
</feature>
<dbReference type="Proteomes" id="UP001273166">
    <property type="component" value="Unassembled WGS sequence"/>
</dbReference>
<sequence length="527" mass="52989">MTCAFAPSSGRVPGAAGCCSGSQCAFRLACFDNREMDDCDDDCQADAMTLKCTGAAKFCNTVAFPGGVTDYFCGTKRAVEYKAQTTNSDDTTRSMSTVKSTTSTTSTSKKTSTTTTKSSSSSSSSSKSSSTTKSSTSSTSSETSTSSTESSTAEASTTDASNTDPSATETPVMTSSVSTTSDTAVAGAATVSTTPATSDAPSTPVGGIVGGVVGGVAAIALIILGTFFLRRHKKKNDADAAAAVQPPGSFMSEPTIPPVATYAQPAASPRGPAYNSSAPYQSSASAPSAHMYATPAAAAAAAAPVSAFSSYKNNNRSNSAHSSGAYYPEPSPLTTPSGSPRPQYQHQPHAPSPVVPPAYYQQHDRSSNQSATWTGAEPLDRRSTTTPVSTYHGATPVTPVSALGPMPGEQGTGSGSGGMPGVPLILQPGMGYRPYRPPSSATTGTGPGRPATAGSGTGGRDRNDSISELPAVGVAKAVSISRKPVARSTSGSKPQQVAPRQSEGSAVEAMAPGNAQGEGHGTAAELP</sequence>
<gene>
    <name evidence="3" type="ORF">B0T15DRAFT_237873</name>
</gene>
<dbReference type="GeneID" id="87881863"/>
<dbReference type="AlphaFoldDB" id="A0AAJ0GQN1"/>
<feature type="compositionally biased region" description="Low complexity" evidence="1">
    <location>
        <begin position="93"/>
        <end position="161"/>
    </location>
</feature>
<evidence type="ECO:0000256" key="1">
    <source>
        <dbReference type="SAM" id="MobiDB-lite"/>
    </source>
</evidence>
<keyword evidence="2" id="KW-0812">Transmembrane</keyword>
<feature type="region of interest" description="Disordered" evidence="1">
    <location>
        <begin position="317"/>
        <end position="527"/>
    </location>
</feature>
<evidence type="ECO:0000256" key="2">
    <source>
        <dbReference type="SAM" id="Phobius"/>
    </source>
</evidence>
<organism evidence="3 4">
    <name type="scientific">Chaetomium strumarium</name>
    <dbReference type="NCBI Taxonomy" id="1170767"/>
    <lineage>
        <taxon>Eukaryota</taxon>
        <taxon>Fungi</taxon>
        <taxon>Dikarya</taxon>
        <taxon>Ascomycota</taxon>
        <taxon>Pezizomycotina</taxon>
        <taxon>Sordariomycetes</taxon>
        <taxon>Sordariomycetidae</taxon>
        <taxon>Sordariales</taxon>
        <taxon>Chaetomiaceae</taxon>
        <taxon>Chaetomium</taxon>
    </lineage>
</organism>
<dbReference type="EMBL" id="JAUDZG010000005">
    <property type="protein sequence ID" value="KAK3304347.1"/>
    <property type="molecule type" value="Genomic_DNA"/>
</dbReference>
<keyword evidence="4" id="KW-1185">Reference proteome</keyword>
<reference evidence="3" key="1">
    <citation type="journal article" date="2023" name="Mol. Phylogenet. Evol.">
        <title>Genome-scale phylogeny and comparative genomics of the fungal order Sordariales.</title>
        <authorList>
            <person name="Hensen N."/>
            <person name="Bonometti L."/>
            <person name="Westerberg I."/>
            <person name="Brannstrom I.O."/>
            <person name="Guillou S."/>
            <person name="Cros-Aarteil S."/>
            <person name="Calhoun S."/>
            <person name="Haridas S."/>
            <person name="Kuo A."/>
            <person name="Mondo S."/>
            <person name="Pangilinan J."/>
            <person name="Riley R."/>
            <person name="LaButti K."/>
            <person name="Andreopoulos B."/>
            <person name="Lipzen A."/>
            <person name="Chen C."/>
            <person name="Yan M."/>
            <person name="Daum C."/>
            <person name="Ng V."/>
            <person name="Clum A."/>
            <person name="Steindorff A."/>
            <person name="Ohm R.A."/>
            <person name="Martin F."/>
            <person name="Silar P."/>
            <person name="Natvig D.O."/>
            <person name="Lalanne C."/>
            <person name="Gautier V."/>
            <person name="Ament-Velasquez S.L."/>
            <person name="Kruys A."/>
            <person name="Hutchinson M.I."/>
            <person name="Powell A.J."/>
            <person name="Barry K."/>
            <person name="Miller A.N."/>
            <person name="Grigoriev I.V."/>
            <person name="Debuchy R."/>
            <person name="Gladieux P."/>
            <person name="Hiltunen Thoren M."/>
            <person name="Johannesson H."/>
        </authorList>
    </citation>
    <scope>NUCLEOTIDE SEQUENCE</scope>
    <source>
        <strain evidence="3">CBS 333.67</strain>
    </source>
</reference>
<feature type="compositionally biased region" description="Gly residues" evidence="1">
    <location>
        <begin position="410"/>
        <end position="420"/>
    </location>
</feature>
<evidence type="ECO:0000313" key="3">
    <source>
        <dbReference type="EMBL" id="KAK3304347.1"/>
    </source>
</evidence>
<dbReference type="RefSeq" id="XP_062720127.1">
    <property type="nucleotide sequence ID" value="XM_062863034.1"/>
</dbReference>
<feature type="transmembrane region" description="Helical" evidence="2">
    <location>
        <begin position="205"/>
        <end position="229"/>
    </location>
</feature>
<feature type="compositionally biased region" description="Polar residues" evidence="1">
    <location>
        <begin position="487"/>
        <end position="504"/>
    </location>
</feature>
<name>A0AAJ0GQN1_9PEZI</name>
<keyword evidence="2" id="KW-0472">Membrane</keyword>
<evidence type="ECO:0000313" key="4">
    <source>
        <dbReference type="Proteomes" id="UP001273166"/>
    </source>
</evidence>
<feature type="compositionally biased region" description="Polar residues" evidence="1">
    <location>
        <begin position="332"/>
        <end position="346"/>
    </location>
</feature>
<feature type="compositionally biased region" description="Low complexity" evidence="1">
    <location>
        <begin position="438"/>
        <end position="454"/>
    </location>
</feature>
<accession>A0AAJ0GQN1</accession>
<comment type="caution">
    <text evidence="3">The sequence shown here is derived from an EMBL/GenBank/DDBJ whole genome shotgun (WGS) entry which is preliminary data.</text>
</comment>
<proteinExistence type="predicted"/>
<reference evidence="3" key="2">
    <citation type="submission" date="2023-06" db="EMBL/GenBank/DDBJ databases">
        <authorList>
            <consortium name="Lawrence Berkeley National Laboratory"/>
            <person name="Mondo S.J."/>
            <person name="Hensen N."/>
            <person name="Bonometti L."/>
            <person name="Westerberg I."/>
            <person name="Brannstrom I.O."/>
            <person name="Guillou S."/>
            <person name="Cros-Aarteil S."/>
            <person name="Calhoun S."/>
            <person name="Haridas S."/>
            <person name="Kuo A."/>
            <person name="Pangilinan J."/>
            <person name="Riley R."/>
            <person name="Labutti K."/>
            <person name="Andreopoulos B."/>
            <person name="Lipzen A."/>
            <person name="Chen C."/>
            <person name="Yanf M."/>
            <person name="Daum C."/>
            <person name="Ng V."/>
            <person name="Clum A."/>
            <person name="Steindorff A."/>
            <person name="Ohm R."/>
            <person name="Martin F."/>
            <person name="Silar P."/>
            <person name="Natvig D."/>
            <person name="Lalanne C."/>
            <person name="Gautier V."/>
            <person name="Ament-Velasquez S.L."/>
            <person name="Kruys A."/>
            <person name="Hutchinson M.I."/>
            <person name="Powell A.J."/>
            <person name="Barry K."/>
            <person name="Miller A.N."/>
            <person name="Grigoriev I.V."/>
            <person name="Debuchy R."/>
            <person name="Gladieux P."/>
            <person name="Thoren M.H."/>
            <person name="Johannesson H."/>
        </authorList>
    </citation>
    <scope>NUCLEOTIDE SEQUENCE</scope>
    <source>
        <strain evidence="3">CBS 333.67</strain>
    </source>
</reference>
<keyword evidence="2" id="KW-1133">Transmembrane helix</keyword>
<feature type="region of interest" description="Disordered" evidence="1">
    <location>
        <begin position="84"/>
        <end position="181"/>
    </location>
</feature>
<protein>
    <submittedName>
        <fullName evidence="3">Uncharacterized protein</fullName>
    </submittedName>
</protein>